<dbReference type="InterPro" id="IPR007387">
    <property type="entry name" value="TRAP_DctQ"/>
</dbReference>
<evidence type="ECO:0000256" key="5">
    <source>
        <dbReference type="ARBA" id="ARBA00022692"/>
    </source>
</evidence>
<dbReference type="RefSeq" id="WP_136407926.1">
    <property type="nucleotide sequence ID" value="NZ_JARXRQ010000026.1"/>
</dbReference>
<protein>
    <recommendedName>
        <fullName evidence="9">TRAP transporter small permease protein</fullName>
    </recommendedName>
</protein>
<evidence type="ECO:0000256" key="6">
    <source>
        <dbReference type="ARBA" id="ARBA00022989"/>
    </source>
</evidence>
<keyword evidence="4 9" id="KW-0997">Cell inner membrane</keyword>
<reference evidence="12 13" key="1">
    <citation type="submission" date="2019-04" db="EMBL/GenBank/DDBJ databases">
        <title>Lampropedia sp YIM MLB12 draf genome.</title>
        <authorList>
            <person name="Wang Y.-X."/>
        </authorList>
    </citation>
    <scope>NUCLEOTIDE SEQUENCE [LARGE SCALE GENOMIC DNA]</scope>
    <source>
        <strain evidence="12 13">YIM MLB12</strain>
    </source>
</reference>
<feature type="transmembrane region" description="Helical" evidence="9">
    <location>
        <begin position="145"/>
        <end position="163"/>
    </location>
</feature>
<feature type="region of interest" description="Disordered" evidence="10">
    <location>
        <begin position="1"/>
        <end position="21"/>
    </location>
</feature>
<dbReference type="GO" id="GO:0015740">
    <property type="term" value="P:C4-dicarboxylate transport"/>
    <property type="evidence" value="ECO:0007669"/>
    <property type="project" value="TreeGrafter"/>
</dbReference>
<comment type="similarity">
    <text evidence="8 9">Belongs to the TRAP transporter small permease family.</text>
</comment>
<comment type="function">
    <text evidence="9">Part of the tripartite ATP-independent periplasmic (TRAP) transport system.</text>
</comment>
<evidence type="ECO:0000313" key="12">
    <source>
        <dbReference type="EMBL" id="THJ30728.1"/>
    </source>
</evidence>
<accession>A0A4S5BLZ2</accession>
<dbReference type="PANTHER" id="PTHR35011:SF2">
    <property type="entry name" value="2,3-DIKETO-L-GULONATE TRAP TRANSPORTER SMALL PERMEASE PROTEIN YIAM"/>
    <property type="match status" value="1"/>
</dbReference>
<dbReference type="InterPro" id="IPR055348">
    <property type="entry name" value="DctQ"/>
</dbReference>
<evidence type="ECO:0000256" key="9">
    <source>
        <dbReference type="RuleBase" id="RU369079"/>
    </source>
</evidence>
<dbReference type="Proteomes" id="UP000306236">
    <property type="component" value="Unassembled WGS sequence"/>
</dbReference>
<dbReference type="AlphaFoldDB" id="A0A4S5BLZ2"/>
<organism evidence="12 13">
    <name type="scientific">Lampropedia aestuarii</name>
    <dbReference type="NCBI Taxonomy" id="2562762"/>
    <lineage>
        <taxon>Bacteria</taxon>
        <taxon>Pseudomonadati</taxon>
        <taxon>Pseudomonadota</taxon>
        <taxon>Betaproteobacteria</taxon>
        <taxon>Burkholderiales</taxon>
        <taxon>Comamonadaceae</taxon>
        <taxon>Lampropedia</taxon>
    </lineage>
</organism>
<sequence>METLNTTQQRAEPEEHQQQCDAPPRLRWEDWLGAAILALLLIMTFSNVLVRYLSNQSFAWTEEISVFLLLAMTLLGVASTVAANESIRIDFVLNRLGLKGRRAILAITALLGMLVFGLLGLLYAMTGWTEWTYDETTSGMGAPRWIYTIWLTVLAIAVTLRYAQAGWRALKRGEG</sequence>
<dbReference type="GO" id="GO:0005886">
    <property type="term" value="C:plasma membrane"/>
    <property type="evidence" value="ECO:0007669"/>
    <property type="project" value="UniProtKB-SubCell"/>
</dbReference>
<dbReference type="Pfam" id="PF04290">
    <property type="entry name" value="DctQ"/>
    <property type="match status" value="1"/>
</dbReference>
<name>A0A4S5BLZ2_9BURK</name>
<keyword evidence="6 9" id="KW-1133">Transmembrane helix</keyword>
<evidence type="ECO:0000256" key="7">
    <source>
        <dbReference type="ARBA" id="ARBA00023136"/>
    </source>
</evidence>
<dbReference type="GO" id="GO:0022857">
    <property type="term" value="F:transmembrane transporter activity"/>
    <property type="evidence" value="ECO:0007669"/>
    <property type="project" value="UniProtKB-UniRule"/>
</dbReference>
<evidence type="ECO:0000256" key="10">
    <source>
        <dbReference type="SAM" id="MobiDB-lite"/>
    </source>
</evidence>
<dbReference type="PANTHER" id="PTHR35011">
    <property type="entry name" value="2,3-DIKETO-L-GULONATE TRAP TRANSPORTER SMALL PERMEASE PROTEIN YIAM"/>
    <property type="match status" value="1"/>
</dbReference>
<comment type="subunit">
    <text evidence="9">The complex comprises the extracytoplasmic solute receptor protein and the two transmembrane proteins.</text>
</comment>
<feature type="compositionally biased region" description="Basic and acidic residues" evidence="10">
    <location>
        <begin position="11"/>
        <end position="21"/>
    </location>
</feature>
<feature type="transmembrane region" description="Helical" evidence="9">
    <location>
        <begin position="64"/>
        <end position="83"/>
    </location>
</feature>
<gene>
    <name evidence="12" type="ORF">E8K88_17290</name>
</gene>
<feature type="domain" description="Tripartite ATP-independent periplasmic transporters DctQ component" evidence="11">
    <location>
        <begin position="41"/>
        <end position="171"/>
    </location>
</feature>
<evidence type="ECO:0000256" key="3">
    <source>
        <dbReference type="ARBA" id="ARBA00022475"/>
    </source>
</evidence>
<dbReference type="EMBL" id="SSWX01000036">
    <property type="protein sequence ID" value="THJ30728.1"/>
    <property type="molecule type" value="Genomic_DNA"/>
</dbReference>
<dbReference type="OrthoDB" id="6363908at2"/>
<evidence type="ECO:0000256" key="8">
    <source>
        <dbReference type="ARBA" id="ARBA00038436"/>
    </source>
</evidence>
<keyword evidence="3" id="KW-1003">Cell membrane</keyword>
<proteinExistence type="inferred from homology"/>
<comment type="subcellular location">
    <subcellularLocation>
        <location evidence="1 9">Cell inner membrane</location>
        <topology evidence="1 9">Multi-pass membrane protein</topology>
    </subcellularLocation>
</comment>
<feature type="compositionally biased region" description="Polar residues" evidence="10">
    <location>
        <begin position="1"/>
        <end position="10"/>
    </location>
</feature>
<keyword evidence="13" id="KW-1185">Reference proteome</keyword>
<keyword evidence="2 9" id="KW-0813">Transport</keyword>
<keyword evidence="7 9" id="KW-0472">Membrane</keyword>
<feature type="transmembrane region" description="Helical" evidence="9">
    <location>
        <begin position="103"/>
        <end position="125"/>
    </location>
</feature>
<evidence type="ECO:0000256" key="1">
    <source>
        <dbReference type="ARBA" id="ARBA00004429"/>
    </source>
</evidence>
<evidence type="ECO:0000256" key="4">
    <source>
        <dbReference type="ARBA" id="ARBA00022519"/>
    </source>
</evidence>
<comment type="caution">
    <text evidence="12">The sequence shown here is derived from an EMBL/GenBank/DDBJ whole genome shotgun (WGS) entry which is preliminary data.</text>
</comment>
<evidence type="ECO:0000256" key="2">
    <source>
        <dbReference type="ARBA" id="ARBA00022448"/>
    </source>
</evidence>
<keyword evidence="5 9" id="KW-0812">Transmembrane</keyword>
<evidence type="ECO:0000313" key="13">
    <source>
        <dbReference type="Proteomes" id="UP000306236"/>
    </source>
</evidence>
<evidence type="ECO:0000259" key="11">
    <source>
        <dbReference type="Pfam" id="PF04290"/>
    </source>
</evidence>
<feature type="transmembrane region" description="Helical" evidence="9">
    <location>
        <begin position="31"/>
        <end position="52"/>
    </location>
</feature>